<organism evidence="2 3">
    <name type="scientific">Vigna angularis var. angularis</name>
    <dbReference type="NCBI Taxonomy" id="157739"/>
    <lineage>
        <taxon>Eukaryota</taxon>
        <taxon>Viridiplantae</taxon>
        <taxon>Streptophyta</taxon>
        <taxon>Embryophyta</taxon>
        <taxon>Tracheophyta</taxon>
        <taxon>Spermatophyta</taxon>
        <taxon>Magnoliopsida</taxon>
        <taxon>eudicotyledons</taxon>
        <taxon>Gunneridae</taxon>
        <taxon>Pentapetalae</taxon>
        <taxon>rosids</taxon>
        <taxon>fabids</taxon>
        <taxon>Fabales</taxon>
        <taxon>Fabaceae</taxon>
        <taxon>Papilionoideae</taxon>
        <taxon>50 kb inversion clade</taxon>
        <taxon>NPAAA clade</taxon>
        <taxon>indigoferoid/millettioid clade</taxon>
        <taxon>Phaseoleae</taxon>
        <taxon>Vigna</taxon>
    </lineage>
</organism>
<dbReference type="EMBL" id="AP015038">
    <property type="protein sequence ID" value="BAT87026.1"/>
    <property type="molecule type" value="Genomic_DNA"/>
</dbReference>
<gene>
    <name evidence="2" type="primary">Vigan.05G036400</name>
    <name evidence="2" type="ORF">VIGAN_05036400</name>
</gene>
<dbReference type="Proteomes" id="UP000291084">
    <property type="component" value="Chromosome 5"/>
</dbReference>
<keyword evidence="1" id="KW-0812">Transmembrane</keyword>
<feature type="transmembrane region" description="Helical" evidence="1">
    <location>
        <begin position="55"/>
        <end position="72"/>
    </location>
</feature>
<evidence type="ECO:0000256" key="1">
    <source>
        <dbReference type="SAM" id="Phobius"/>
    </source>
</evidence>
<keyword evidence="3" id="KW-1185">Reference proteome</keyword>
<proteinExistence type="predicted"/>
<keyword evidence="1" id="KW-1133">Transmembrane helix</keyword>
<dbReference type="AlphaFoldDB" id="A0A0S3S2H4"/>
<keyword evidence="1" id="KW-0472">Membrane</keyword>
<feature type="transmembrane region" description="Helical" evidence="1">
    <location>
        <begin position="24"/>
        <end position="43"/>
    </location>
</feature>
<protein>
    <submittedName>
        <fullName evidence="2">Uncharacterized protein</fullName>
    </submittedName>
</protein>
<evidence type="ECO:0000313" key="3">
    <source>
        <dbReference type="Proteomes" id="UP000291084"/>
    </source>
</evidence>
<reference evidence="2 3" key="1">
    <citation type="journal article" date="2015" name="Sci. Rep.">
        <title>The power of single molecule real-time sequencing technology in the de novo assembly of a eukaryotic genome.</title>
        <authorList>
            <person name="Sakai H."/>
            <person name="Naito K."/>
            <person name="Ogiso-Tanaka E."/>
            <person name="Takahashi Y."/>
            <person name="Iseki K."/>
            <person name="Muto C."/>
            <person name="Satou K."/>
            <person name="Teruya K."/>
            <person name="Shiroma A."/>
            <person name="Shimoji M."/>
            <person name="Hirano T."/>
            <person name="Itoh T."/>
            <person name="Kaga A."/>
            <person name="Tomooka N."/>
        </authorList>
    </citation>
    <scope>NUCLEOTIDE SEQUENCE [LARGE SCALE GENOMIC DNA]</scope>
    <source>
        <strain evidence="3">cv. Shumari</strain>
    </source>
</reference>
<sequence>MQKASQGGSPGVLFPKGDKLRLQLFWVWPIPFLLSSPALHPALHLLTSPTEPSQLNFVPFLCTVFLFLFLFCC</sequence>
<name>A0A0S3S2H4_PHAAN</name>
<evidence type="ECO:0000313" key="2">
    <source>
        <dbReference type="EMBL" id="BAT87026.1"/>
    </source>
</evidence>
<accession>A0A0S3S2H4</accession>